<protein>
    <submittedName>
        <fullName evidence="4">Uncharacterized protein</fullName>
    </submittedName>
</protein>
<evidence type="ECO:0000313" key="5">
    <source>
        <dbReference type="Proteomes" id="UP001314170"/>
    </source>
</evidence>
<proteinExistence type="inferred from homology"/>
<evidence type="ECO:0000256" key="3">
    <source>
        <dbReference type="ARBA" id="ARBA00023004"/>
    </source>
</evidence>
<dbReference type="AlphaFoldDB" id="A0AAV1QSL6"/>
<keyword evidence="3" id="KW-0408">Iron</keyword>
<evidence type="ECO:0000256" key="1">
    <source>
        <dbReference type="ARBA" id="ARBA00010617"/>
    </source>
</evidence>
<dbReference type="Pfam" id="PF00067">
    <property type="entry name" value="p450"/>
    <property type="match status" value="1"/>
</dbReference>
<sequence>MFHFLGWLDNLTGLVAGLKHTSKALHDFLDQVIEEHENLVRNNESDKKDIVDILLDLQNNGMLDIDLTRENLKAILM</sequence>
<dbReference type="EMBL" id="CAWUPB010000233">
    <property type="protein sequence ID" value="CAK7324019.1"/>
    <property type="molecule type" value="Genomic_DNA"/>
</dbReference>
<evidence type="ECO:0000313" key="4">
    <source>
        <dbReference type="EMBL" id="CAK7324019.1"/>
    </source>
</evidence>
<dbReference type="Proteomes" id="UP001314170">
    <property type="component" value="Unassembled WGS sequence"/>
</dbReference>
<dbReference type="GO" id="GO:0004497">
    <property type="term" value="F:monooxygenase activity"/>
    <property type="evidence" value="ECO:0007669"/>
    <property type="project" value="InterPro"/>
</dbReference>
<reference evidence="4 5" key="1">
    <citation type="submission" date="2024-01" db="EMBL/GenBank/DDBJ databases">
        <authorList>
            <person name="Waweru B."/>
        </authorList>
    </citation>
    <scope>NUCLEOTIDE SEQUENCE [LARGE SCALE GENOMIC DNA]</scope>
</reference>
<dbReference type="Gene3D" id="1.10.630.10">
    <property type="entry name" value="Cytochrome P450"/>
    <property type="match status" value="1"/>
</dbReference>
<comment type="caution">
    <text evidence="4">The sequence shown here is derived from an EMBL/GenBank/DDBJ whole genome shotgun (WGS) entry which is preliminary data.</text>
</comment>
<feature type="non-terminal residue" evidence="4">
    <location>
        <position position="77"/>
    </location>
</feature>
<evidence type="ECO:0000256" key="2">
    <source>
        <dbReference type="ARBA" id="ARBA00022723"/>
    </source>
</evidence>
<dbReference type="PANTHER" id="PTHR47955">
    <property type="entry name" value="CYTOCHROME P450 FAMILY 71 PROTEIN"/>
    <property type="match status" value="1"/>
</dbReference>
<keyword evidence="5" id="KW-1185">Reference proteome</keyword>
<dbReference type="GO" id="GO:0005506">
    <property type="term" value="F:iron ion binding"/>
    <property type="evidence" value="ECO:0007669"/>
    <property type="project" value="InterPro"/>
</dbReference>
<organism evidence="4 5">
    <name type="scientific">Dovyalis caffra</name>
    <dbReference type="NCBI Taxonomy" id="77055"/>
    <lineage>
        <taxon>Eukaryota</taxon>
        <taxon>Viridiplantae</taxon>
        <taxon>Streptophyta</taxon>
        <taxon>Embryophyta</taxon>
        <taxon>Tracheophyta</taxon>
        <taxon>Spermatophyta</taxon>
        <taxon>Magnoliopsida</taxon>
        <taxon>eudicotyledons</taxon>
        <taxon>Gunneridae</taxon>
        <taxon>Pentapetalae</taxon>
        <taxon>rosids</taxon>
        <taxon>fabids</taxon>
        <taxon>Malpighiales</taxon>
        <taxon>Salicaceae</taxon>
        <taxon>Flacourtieae</taxon>
        <taxon>Dovyalis</taxon>
    </lineage>
</organism>
<dbReference type="InterPro" id="IPR036396">
    <property type="entry name" value="Cyt_P450_sf"/>
</dbReference>
<dbReference type="GO" id="GO:0020037">
    <property type="term" value="F:heme binding"/>
    <property type="evidence" value="ECO:0007669"/>
    <property type="project" value="InterPro"/>
</dbReference>
<comment type="similarity">
    <text evidence="1">Belongs to the cytochrome P450 family.</text>
</comment>
<dbReference type="GO" id="GO:0016705">
    <property type="term" value="F:oxidoreductase activity, acting on paired donors, with incorporation or reduction of molecular oxygen"/>
    <property type="evidence" value="ECO:0007669"/>
    <property type="project" value="InterPro"/>
</dbReference>
<dbReference type="InterPro" id="IPR001128">
    <property type="entry name" value="Cyt_P450"/>
</dbReference>
<keyword evidence="2" id="KW-0479">Metal-binding</keyword>
<dbReference type="PANTHER" id="PTHR47955:SF18">
    <property type="entry name" value="CYTOCHROME P450 71A1-LIKE"/>
    <property type="match status" value="1"/>
</dbReference>
<name>A0AAV1QSL6_9ROSI</name>
<accession>A0AAV1QSL6</accession>
<dbReference type="SUPFAM" id="SSF48264">
    <property type="entry name" value="Cytochrome P450"/>
    <property type="match status" value="1"/>
</dbReference>
<gene>
    <name evidence="4" type="ORF">DCAF_LOCUS1653</name>
</gene>